<sequence length="168" mass="18255">MDRSSCESPNRFPFSSTMRIIVLSINGPVAPGFRFGISIAQAPFSDDPYVVTERPPVGRSSASIRSRNSSGTWLPPIIQILSELRSAVFDLRVISRTAPLKNGVSIEAKPVAQWRALKLKCTAGVASKKRVLSVMCMQAACVTCTPLWGPDVPEEHNIAATVFVESPR</sequence>
<protein>
    <submittedName>
        <fullName evidence="1">Uncharacterized protein</fullName>
    </submittedName>
</protein>
<dbReference type="Proteomes" id="UP000075903">
    <property type="component" value="Unassembled WGS sequence"/>
</dbReference>
<name>A0A182VF80_ANOME</name>
<reference evidence="1" key="1">
    <citation type="submission" date="2020-05" db="UniProtKB">
        <authorList>
            <consortium name="EnsemblMetazoa"/>
        </authorList>
    </citation>
    <scope>IDENTIFICATION</scope>
    <source>
        <strain evidence="1">MAF</strain>
    </source>
</reference>
<dbReference type="EnsemblMetazoa" id="AMEM013968-RA">
    <property type="protein sequence ID" value="AMEM013968-PA"/>
    <property type="gene ID" value="AMEM013968"/>
</dbReference>
<organism evidence="1 2">
    <name type="scientific">Anopheles merus</name>
    <name type="common">Mosquito</name>
    <dbReference type="NCBI Taxonomy" id="30066"/>
    <lineage>
        <taxon>Eukaryota</taxon>
        <taxon>Metazoa</taxon>
        <taxon>Ecdysozoa</taxon>
        <taxon>Arthropoda</taxon>
        <taxon>Hexapoda</taxon>
        <taxon>Insecta</taxon>
        <taxon>Pterygota</taxon>
        <taxon>Neoptera</taxon>
        <taxon>Endopterygota</taxon>
        <taxon>Diptera</taxon>
        <taxon>Nematocera</taxon>
        <taxon>Culicoidea</taxon>
        <taxon>Culicidae</taxon>
        <taxon>Anophelinae</taxon>
        <taxon>Anopheles</taxon>
    </lineage>
</organism>
<dbReference type="AlphaFoldDB" id="A0A182VF80"/>
<dbReference type="VEuPathDB" id="VectorBase:AMEM013968"/>
<accession>A0A182VF80</accession>
<evidence type="ECO:0000313" key="1">
    <source>
        <dbReference type="EnsemblMetazoa" id="AMEM013968-PA"/>
    </source>
</evidence>
<proteinExistence type="predicted"/>
<evidence type="ECO:0000313" key="2">
    <source>
        <dbReference type="Proteomes" id="UP000075903"/>
    </source>
</evidence>
<keyword evidence="2" id="KW-1185">Reference proteome</keyword>